<reference evidence="3 4" key="1">
    <citation type="submission" date="2018-06" db="EMBL/GenBank/DDBJ databases">
        <title>Pseudomonas diversity within urban Lake Michigan freshwaters.</title>
        <authorList>
            <person name="Batrich M."/>
            <person name="Hatzopoulos T."/>
            <person name="Putonti C."/>
        </authorList>
    </citation>
    <scope>NUCLEOTIDE SEQUENCE [LARGE SCALE GENOMIC DNA]</scope>
    <source>
        <strain evidence="3 4">MB-090624</strain>
    </source>
</reference>
<feature type="domain" description="Phage tail tape measure protein" evidence="2">
    <location>
        <begin position="173"/>
        <end position="371"/>
    </location>
</feature>
<name>A0A9Q6N848_9PSED</name>
<sequence length="857" mass="89860">MANKLVSGLVVVGTALSSTWDAAFKTVEDRIKQLEQQGSKARVLEKTIGQTLRLQDEWKKAHDTGAASAAGLLRRLEESRDGLRRQGIQVHKLRQEYQALGNVARGSALQARGLQQVAQGKADFKAAYDWAKFGVDKLRAPVKISADYQALIRDMAIKANVVNQPQEAQLSRTVIQTSRDTGMARNDVAALVSQMMASGMSLEKAQGYTGLAAKFAVGQGASVDDTAKLMRALELKAGISDPKVMEQALEAIALQGQAGNFEAADMARLLPALLKSASAEGLTGMEAVSQLGSMLQVQMNTAGSADQAAGQLQNWIEKIGSSEAVKAYEDAGIDYQASLNTGIQKGMSSLEASFALAMRYVRAIDPAKAAKMAEAQAKISQETDPAKAKAMLEALEESLRTGDLFTDMQIKAALLAQTQGRQQYEQVKKDSLSASGVLARNLAERREASKQLWAEAGQAIDEGQRVVGQALQPVTDLVAKSITVVVGKLSELAEQNPSLVQGVVALGAAYVAVKKLMAVYTMGKGLINVLRGGLKVDPNVVQRVFVTNALGMGAGDFDVDGGRNKKGNKGGNGPGGARPKRGVLGRIVQTLKNVFSPGNLSRLANAGMRVAQVVGSGLKSLWSNGKKLFKRGGALSILDAGMQIADTYQNAKTRDEKAEGYGGALGGLAGTLAGAKAGVVAGAAIGSVVPGLGTAIGGAIGSVIGGALGYWGGGALGSYAGKAMFGSDDSLKRMPAAGPLMMRNAGQNIPPVMGDIAKSFQPGQTPPLIGQAVRSMASPSPSASTSSLLKPAEPFTSATPPSIEQQFSFAPYLSISVQGDVRDPAQLARELEPYLRFQFDEYSRQAAGRQLFDAAHV</sequence>
<protein>
    <submittedName>
        <fullName evidence="3">Phage tail protein</fullName>
    </submittedName>
</protein>
<feature type="region of interest" description="Disordered" evidence="1">
    <location>
        <begin position="775"/>
        <end position="800"/>
    </location>
</feature>
<feature type="compositionally biased region" description="Low complexity" evidence="1">
    <location>
        <begin position="775"/>
        <end position="787"/>
    </location>
</feature>
<dbReference type="InterPro" id="IPR010090">
    <property type="entry name" value="Phage_tape_meas"/>
</dbReference>
<dbReference type="Proteomes" id="UP000248188">
    <property type="component" value="Unassembled WGS sequence"/>
</dbReference>
<accession>A0A9Q6N848</accession>
<feature type="region of interest" description="Disordered" evidence="1">
    <location>
        <begin position="561"/>
        <end position="580"/>
    </location>
</feature>
<organism evidence="3 4">
    <name type="scientific">Pseudomonas protegens</name>
    <dbReference type="NCBI Taxonomy" id="380021"/>
    <lineage>
        <taxon>Bacteria</taxon>
        <taxon>Pseudomonadati</taxon>
        <taxon>Pseudomonadota</taxon>
        <taxon>Gammaproteobacteria</taxon>
        <taxon>Pseudomonadales</taxon>
        <taxon>Pseudomonadaceae</taxon>
        <taxon>Pseudomonas</taxon>
    </lineage>
</organism>
<dbReference type="RefSeq" id="WP_110652363.1">
    <property type="nucleotide sequence ID" value="NZ_QJRN01000008.1"/>
</dbReference>
<dbReference type="Pfam" id="PF10145">
    <property type="entry name" value="PhageMin_Tail"/>
    <property type="match status" value="1"/>
</dbReference>
<dbReference type="EMBL" id="QJRN01000008">
    <property type="protein sequence ID" value="PYC36305.1"/>
    <property type="molecule type" value="Genomic_DNA"/>
</dbReference>
<comment type="caution">
    <text evidence="3">The sequence shown here is derived from an EMBL/GenBank/DDBJ whole genome shotgun (WGS) entry which is preliminary data.</text>
</comment>
<proteinExistence type="predicted"/>
<evidence type="ECO:0000313" key="4">
    <source>
        <dbReference type="Proteomes" id="UP000248188"/>
    </source>
</evidence>
<evidence type="ECO:0000256" key="1">
    <source>
        <dbReference type="SAM" id="MobiDB-lite"/>
    </source>
</evidence>
<gene>
    <name evidence="3" type="ORF">DMX08_14915</name>
</gene>
<evidence type="ECO:0000259" key="2">
    <source>
        <dbReference type="Pfam" id="PF10145"/>
    </source>
</evidence>
<evidence type="ECO:0000313" key="3">
    <source>
        <dbReference type="EMBL" id="PYC36305.1"/>
    </source>
</evidence>
<dbReference type="AlphaFoldDB" id="A0A9Q6N848"/>